<organism evidence="1 2">
    <name type="scientific">Caenorhabditis tropicalis</name>
    <dbReference type="NCBI Taxonomy" id="1561998"/>
    <lineage>
        <taxon>Eukaryota</taxon>
        <taxon>Metazoa</taxon>
        <taxon>Ecdysozoa</taxon>
        <taxon>Nematoda</taxon>
        <taxon>Chromadorea</taxon>
        <taxon>Rhabditida</taxon>
        <taxon>Rhabditina</taxon>
        <taxon>Rhabditomorpha</taxon>
        <taxon>Rhabditoidea</taxon>
        <taxon>Rhabditidae</taxon>
        <taxon>Peloderinae</taxon>
        <taxon>Caenorhabditis</taxon>
    </lineage>
</organism>
<evidence type="ECO:0000313" key="1">
    <source>
        <dbReference type="Proteomes" id="UP000095282"/>
    </source>
</evidence>
<dbReference type="WBParaSite" id="Csp11.Scaffold626.g6431.t1">
    <property type="protein sequence ID" value="Csp11.Scaffold626.g6431.t1"/>
    <property type="gene ID" value="Csp11.Scaffold626.g6431"/>
</dbReference>
<sequence length="261" mass="30093">MAHLQRFLYDKNQNHIATGRTPEGFTEVPGYQSWLNYFQNINPGSFVKITEEMSLKWIKSTMEAARKDAENIERGLRHFKFCETVGGSSITSSGSAFNIVSILTPQKSVFQQFGVNWLYSVPVIENPPAPDKQPRLSSLLRRISCPNNFTYERRLPNSNRLDFYDLCMFDSLVFMRTGLWKPASEGQMMAACMKLSEFRQGCALFTLFNHVCINHLTSKTMVNPDELGKTIEIQLEMLESYLYVDHVILFFVLPFWNGEIR</sequence>
<dbReference type="eggNOG" id="ENOG502TK6A">
    <property type="taxonomic scope" value="Eukaryota"/>
</dbReference>
<dbReference type="AlphaFoldDB" id="A0A1I7TJ42"/>
<dbReference type="Proteomes" id="UP000095282">
    <property type="component" value="Unplaced"/>
</dbReference>
<name>A0A1I7TJ42_9PELO</name>
<evidence type="ECO:0000313" key="2">
    <source>
        <dbReference type="WBParaSite" id="Csp11.Scaffold626.g6431.t1"/>
    </source>
</evidence>
<reference evidence="2" key="1">
    <citation type="submission" date="2016-11" db="UniProtKB">
        <authorList>
            <consortium name="WormBaseParasite"/>
        </authorList>
    </citation>
    <scope>IDENTIFICATION</scope>
</reference>
<keyword evidence="1" id="KW-1185">Reference proteome</keyword>
<accession>A0A1I7TJ42</accession>
<protein>
    <submittedName>
        <fullName evidence="2">NR LBD domain-containing protein</fullName>
    </submittedName>
</protein>
<proteinExistence type="predicted"/>